<protein>
    <submittedName>
        <fullName evidence="1">Uncharacterized protein</fullName>
    </submittedName>
</protein>
<reference evidence="1" key="2">
    <citation type="submission" date="2019-07" db="EMBL/GenBank/DDBJ databases">
        <authorList>
            <person name="Yang Y."/>
            <person name="Bocs S."/>
            <person name="Baudouin L."/>
        </authorList>
    </citation>
    <scope>NUCLEOTIDE SEQUENCE</scope>
    <source>
        <tissue evidence="1">Spear leaf of Hainan Tall coconut</tissue>
    </source>
</reference>
<organism evidence="1 2">
    <name type="scientific">Cocos nucifera</name>
    <name type="common">Coconut palm</name>
    <dbReference type="NCBI Taxonomy" id="13894"/>
    <lineage>
        <taxon>Eukaryota</taxon>
        <taxon>Viridiplantae</taxon>
        <taxon>Streptophyta</taxon>
        <taxon>Embryophyta</taxon>
        <taxon>Tracheophyta</taxon>
        <taxon>Spermatophyta</taxon>
        <taxon>Magnoliopsida</taxon>
        <taxon>Liliopsida</taxon>
        <taxon>Arecaceae</taxon>
        <taxon>Arecoideae</taxon>
        <taxon>Cocoseae</taxon>
        <taxon>Attaleinae</taxon>
        <taxon>Cocos</taxon>
    </lineage>
</organism>
<dbReference type="AlphaFoldDB" id="A0A8K0I6W7"/>
<dbReference type="Proteomes" id="UP000797356">
    <property type="component" value="Chromosome 4"/>
</dbReference>
<evidence type="ECO:0000313" key="1">
    <source>
        <dbReference type="EMBL" id="KAG1338597.1"/>
    </source>
</evidence>
<comment type="caution">
    <text evidence="1">The sequence shown here is derived from an EMBL/GenBank/DDBJ whole genome shotgun (WGS) entry which is preliminary data.</text>
</comment>
<reference evidence="1" key="1">
    <citation type="journal article" date="2017" name="Gigascience">
        <title>The genome draft of coconut (Cocos nucifera).</title>
        <authorList>
            <person name="Xiao Y."/>
            <person name="Xu P."/>
            <person name="Fan H."/>
            <person name="Baudouin L."/>
            <person name="Xia W."/>
            <person name="Bocs S."/>
            <person name="Xu J."/>
            <person name="Li Q."/>
            <person name="Guo A."/>
            <person name="Zhou L."/>
            <person name="Li J."/>
            <person name="Wu Y."/>
            <person name="Ma Z."/>
            <person name="Armero A."/>
            <person name="Issali A.E."/>
            <person name="Liu N."/>
            <person name="Peng M."/>
            <person name="Yang Y."/>
        </authorList>
    </citation>
    <scope>NUCLEOTIDE SEQUENCE</scope>
    <source>
        <tissue evidence="1">Spear leaf of Hainan Tall coconut</tissue>
    </source>
</reference>
<keyword evidence="2" id="KW-1185">Reference proteome</keyword>
<dbReference type="EMBL" id="CM017875">
    <property type="protein sequence ID" value="KAG1338597.1"/>
    <property type="molecule type" value="Genomic_DNA"/>
</dbReference>
<gene>
    <name evidence="1" type="ORF">COCNU_04G009030</name>
</gene>
<sequence length="99" mass="11300">MLDGLMLPRDEKPLKKRTLKDAILSSSRTAIEVTGDKKRAKEELQMAMKAYEEAKDQSHPERTRVEVAKLKLKEAKDNVESKITLAYKEGKIEIAHVHN</sequence>
<evidence type="ECO:0000313" key="2">
    <source>
        <dbReference type="Proteomes" id="UP000797356"/>
    </source>
</evidence>
<accession>A0A8K0I6W7</accession>
<proteinExistence type="predicted"/>
<name>A0A8K0I6W7_COCNU</name>